<gene>
    <name evidence="3" type="ORF">GAYE_SCF31G4919</name>
</gene>
<proteinExistence type="predicted"/>
<keyword evidence="4" id="KW-1185">Reference proteome</keyword>
<dbReference type="Pfam" id="PF00254">
    <property type="entry name" value="FKBP_C"/>
    <property type="match status" value="1"/>
</dbReference>
<evidence type="ECO:0000259" key="2">
    <source>
        <dbReference type="PROSITE" id="PS50059"/>
    </source>
</evidence>
<evidence type="ECO:0000256" key="1">
    <source>
        <dbReference type="PROSITE-ProRule" id="PRU00277"/>
    </source>
</evidence>
<comment type="catalytic activity">
    <reaction evidence="1">
        <text>[protein]-peptidylproline (omega=180) = [protein]-peptidylproline (omega=0)</text>
        <dbReference type="Rhea" id="RHEA:16237"/>
        <dbReference type="Rhea" id="RHEA-COMP:10747"/>
        <dbReference type="Rhea" id="RHEA-COMP:10748"/>
        <dbReference type="ChEBI" id="CHEBI:83833"/>
        <dbReference type="ChEBI" id="CHEBI:83834"/>
        <dbReference type="EC" id="5.2.1.8"/>
    </reaction>
</comment>
<sequence length="214" mass="23854">MLFVAYWKNIQPKQSSFVFPCCTRCVNNTSFFRLFFKTRPSSVKSLSLLAVGTGWNRRSLLKTITCLAAFPVFRIFPVQSANNEEIVLPDGVRFWLVKKGIGKAHPAVGDLVGIRFRAKYGEYVFDDIMKSEQPYYLRIGSHNVIQGIEEVLPMLNVGDVAHVIVPGEAAFGSKGRKASPGKRAIPPNATIEYDLELSELPGKEDFTPQVLDSP</sequence>
<dbReference type="InterPro" id="IPR046357">
    <property type="entry name" value="PPIase_dom_sf"/>
</dbReference>
<dbReference type="GO" id="GO:0003755">
    <property type="term" value="F:peptidyl-prolyl cis-trans isomerase activity"/>
    <property type="evidence" value="ECO:0007669"/>
    <property type="project" value="UniProtKB-KW"/>
</dbReference>
<dbReference type="PROSITE" id="PS50059">
    <property type="entry name" value="FKBP_PPIASE"/>
    <property type="match status" value="1"/>
</dbReference>
<comment type="caution">
    <text evidence="3">The sequence shown here is derived from an EMBL/GenBank/DDBJ whole genome shotgun (WGS) entry which is preliminary data.</text>
</comment>
<dbReference type="SUPFAM" id="SSF54534">
    <property type="entry name" value="FKBP-like"/>
    <property type="match status" value="1"/>
</dbReference>
<dbReference type="Proteomes" id="UP001300502">
    <property type="component" value="Unassembled WGS sequence"/>
</dbReference>
<keyword evidence="1" id="KW-0413">Isomerase</keyword>
<dbReference type="Gene3D" id="3.10.50.40">
    <property type="match status" value="1"/>
</dbReference>
<evidence type="ECO:0000313" key="3">
    <source>
        <dbReference type="EMBL" id="KAK4526998.1"/>
    </source>
</evidence>
<reference evidence="3 4" key="1">
    <citation type="submission" date="2022-07" db="EMBL/GenBank/DDBJ databases">
        <title>Genome-wide signatures of adaptation to extreme environments.</title>
        <authorList>
            <person name="Cho C.H."/>
            <person name="Yoon H.S."/>
        </authorList>
    </citation>
    <scope>NUCLEOTIDE SEQUENCE [LARGE SCALE GENOMIC DNA]</scope>
    <source>
        <strain evidence="3 4">108.79 E11</strain>
    </source>
</reference>
<name>A0AAV9IHY8_9RHOD</name>
<dbReference type="GO" id="GO:0009507">
    <property type="term" value="C:chloroplast"/>
    <property type="evidence" value="ECO:0007669"/>
    <property type="project" value="TreeGrafter"/>
</dbReference>
<dbReference type="InterPro" id="IPR001179">
    <property type="entry name" value="PPIase_FKBP_dom"/>
</dbReference>
<dbReference type="EC" id="5.2.1.8" evidence="1"/>
<dbReference type="AlphaFoldDB" id="A0AAV9IHY8"/>
<evidence type="ECO:0000313" key="4">
    <source>
        <dbReference type="Proteomes" id="UP001300502"/>
    </source>
</evidence>
<dbReference type="InterPro" id="IPR053111">
    <property type="entry name" value="Chloro_FKBP-type_PPIase"/>
</dbReference>
<keyword evidence="1" id="KW-0697">Rotamase</keyword>
<organism evidence="3 4">
    <name type="scientific">Galdieria yellowstonensis</name>
    <dbReference type="NCBI Taxonomy" id="3028027"/>
    <lineage>
        <taxon>Eukaryota</taxon>
        <taxon>Rhodophyta</taxon>
        <taxon>Bangiophyceae</taxon>
        <taxon>Galdieriales</taxon>
        <taxon>Galdieriaceae</taxon>
        <taxon>Galdieria</taxon>
    </lineage>
</organism>
<dbReference type="EMBL" id="JANCYU010000046">
    <property type="protein sequence ID" value="KAK4526998.1"/>
    <property type="molecule type" value="Genomic_DNA"/>
</dbReference>
<accession>A0AAV9IHY8</accession>
<feature type="domain" description="PPIase FKBP-type" evidence="2">
    <location>
        <begin position="109"/>
        <end position="201"/>
    </location>
</feature>
<dbReference type="PANTHER" id="PTHR47598:SF1">
    <property type="entry name" value="PEPTIDYL-PROLYL CIS-TRANS ISOMERASE FKBP17-2, CHLOROPLASTIC"/>
    <property type="match status" value="1"/>
</dbReference>
<protein>
    <recommendedName>
        <fullName evidence="1">peptidylprolyl isomerase</fullName>
        <ecNumber evidence="1">5.2.1.8</ecNumber>
    </recommendedName>
</protein>
<dbReference type="PANTHER" id="PTHR47598">
    <property type="entry name" value="PEPTIDYL-PROLYL CIS-TRANS ISOMERASE FKBP17-2, CHLOROPLASTIC"/>
    <property type="match status" value="1"/>
</dbReference>